<accession>A0A914EMB8</accession>
<feature type="region of interest" description="Disordered" evidence="1">
    <location>
        <begin position="542"/>
        <end position="562"/>
    </location>
</feature>
<evidence type="ECO:0000313" key="2">
    <source>
        <dbReference type="Proteomes" id="UP000887540"/>
    </source>
</evidence>
<organism evidence="2 3">
    <name type="scientific">Acrobeloides nanus</name>
    <dbReference type="NCBI Taxonomy" id="290746"/>
    <lineage>
        <taxon>Eukaryota</taxon>
        <taxon>Metazoa</taxon>
        <taxon>Ecdysozoa</taxon>
        <taxon>Nematoda</taxon>
        <taxon>Chromadorea</taxon>
        <taxon>Rhabditida</taxon>
        <taxon>Tylenchina</taxon>
        <taxon>Cephalobomorpha</taxon>
        <taxon>Cephaloboidea</taxon>
        <taxon>Cephalobidae</taxon>
        <taxon>Acrobeloides</taxon>
    </lineage>
</organism>
<dbReference type="Proteomes" id="UP000887540">
    <property type="component" value="Unplaced"/>
</dbReference>
<name>A0A914EMB8_9BILA</name>
<feature type="compositionally biased region" description="Basic and acidic residues" evidence="1">
    <location>
        <begin position="223"/>
        <end position="234"/>
    </location>
</feature>
<reference evidence="3" key="1">
    <citation type="submission" date="2022-11" db="UniProtKB">
        <authorList>
            <consortium name="WormBaseParasite"/>
        </authorList>
    </citation>
    <scope>IDENTIFICATION</scope>
</reference>
<proteinExistence type="predicted"/>
<evidence type="ECO:0000313" key="3">
    <source>
        <dbReference type="WBParaSite" id="ACRNAN_scaffold8738.g19994.t1"/>
    </source>
</evidence>
<dbReference type="WBParaSite" id="ACRNAN_scaffold8738.g19994.t1">
    <property type="protein sequence ID" value="ACRNAN_scaffold8738.g19994.t1"/>
    <property type="gene ID" value="ACRNAN_scaffold8738.g19994"/>
</dbReference>
<feature type="region of interest" description="Disordered" evidence="1">
    <location>
        <begin position="210"/>
        <end position="245"/>
    </location>
</feature>
<evidence type="ECO:0000256" key="1">
    <source>
        <dbReference type="SAM" id="MobiDB-lite"/>
    </source>
</evidence>
<dbReference type="AlphaFoldDB" id="A0A914EMB8"/>
<protein>
    <submittedName>
        <fullName evidence="3">Uncharacterized protein</fullName>
    </submittedName>
</protein>
<sequence length="562" mass="64911">MEPKHGTNHVEGPTEELSTVIGESMDFENRLDEATSYEQNQSIGGAGSNVTDRNVFRTSNFDQIRPDLEPSIAPRNEDSTIHFDKSIETKLRSLFGIFLRRNVLNLEFDNFLNQKGLKLTNGFEEQLLWDILHEPRRYRDHVKQACLEFCLGRFLWRLQQKNLKISDVVTKTLHCQQKWDDFALACEHQEIQISQEYARKLWSEIFPEHQVTPKQQRANKRSHTTDEDDRRHDPASPTPPKQTNTNDVIISLISLVILDEDVKILVNKVENEVKLGFLIPCALHYQLKKDPEIFMAFTYSQRSDSQLIFWIETEDGNVITSVWNTEHNDRQNQSTNREAEKRICIYDCEGCASTKNKKPKITNTIRLTMLMKKITITQTSRTIKHDCGGCIPEVEENLQSKQTSEVGSKSQENILEILSQHRIVKIRTAINNEETVTSPDELKKVTAKEAARQRLLNELYDMLVKVDSLEGRCFPEGFTAKFAKHRLDCVEKIERAFKPLKLEVKENSIRTCIVTMFSQEQTLVNQDEQQVLLNESQAINGPSNACWNDQEMPGTSKQNHHK</sequence>
<keyword evidence="2" id="KW-1185">Reference proteome</keyword>